<dbReference type="InterPro" id="IPR036397">
    <property type="entry name" value="RNaseH_sf"/>
</dbReference>
<comment type="caution">
    <text evidence="2">The sequence shown here is derived from an EMBL/GenBank/DDBJ whole genome shotgun (WGS) entry which is preliminary data.</text>
</comment>
<dbReference type="SUPFAM" id="SSF53098">
    <property type="entry name" value="Ribonuclease H-like"/>
    <property type="match status" value="1"/>
</dbReference>
<evidence type="ECO:0000313" key="3">
    <source>
        <dbReference type="Proteomes" id="UP000317663"/>
    </source>
</evidence>
<dbReference type="OrthoDB" id="9774685at2"/>
<dbReference type="InterPro" id="IPR025948">
    <property type="entry name" value="HTH-like_dom"/>
</dbReference>
<protein>
    <submittedName>
        <fullName evidence="2">Transposase</fullName>
    </submittedName>
</protein>
<dbReference type="AlphaFoldDB" id="A0A502G8A8"/>
<proteinExistence type="predicted"/>
<dbReference type="GO" id="GO:0003676">
    <property type="term" value="F:nucleic acid binding"/>
    <property type="evidence" value="ECO:0007669"/>
    <property type="project" value="InterPro"/>
</dbReference>
<accession>A0A502G8A8</accession>
<keyword evidence="3" id="KW-1185">Reference proteome</keyword>
<reference evidence="2 3" key="1">
    <citation type="journal article" date="2019" name="Environ. Microbiol.">
        <title>Species interactions and distinct microbial communities in high Arctic permafrost affected cryosols are associated with the CH4 and CO2 gas fluxes.</title>
        <authorList>
            <person name="Altshuler I."/>
            <person name="Hamel J."/>
            <person name="Turney S."/>
            <person name="Magnuson E."/>
            <person name="Levesque R."/>
            <person name="Greer C."/>
            <person name="Whyte L.G."/>
        </authorList>
    </citation>
    <scope>NUCLEOTIDE SEQUENCE [LARGE SCALE GENOMIC DNA]</scope>
    <source>
        <strain evidence="2 3">E4</strain>
    </source>
</reference>
<evidence type="ECO:0000313" key="2">
    <source>
        <dbReference type="EMBL" id="TPG57590.1"/>
    </source>
</evidence>
<dbReference type="InterPro" id="IPR012337">
    <property type="entry name" value="RNaseH-like_sf"/>
</dbReference>
<dbReference type="PROSITE" id="PS50994">
    <property type="entry name" value="INTEGRASE"/>
    <property type="match status" value="1"/>
</dbReference>
<dbReference type="Proteomes" id="UP000317663">
    <property type="component" value="Unassembled WGS sequence"/>
</dbReference>
<dbReference type="InterPro" id="IPR001584">
    <property type="entry name" value="Integrase_cat-core"/>
</dbReference>
<sequence>MTLARLREWVRDLQARYGASERQICFALRLSRSSLRYRSVAADDSALRLRIREITETRIHYGYRRVYVMLRREGWRDNHKRIYRLYCEQGLSLRLKRPRRNKSAQRRQPQPQGLYPNHVWGMDFVSDALFDGRRLRLLTVIDLYTRECLGICVGQNLRSTEVAEMLNSIALRRPLPPLLKTDNGLPSESTILHAGIQPSNTKTIVHFNIRYCPHFLSAYKYAYHDIQGSEMARQDLTKHFWETMDVEHYLMVAMRLTAR</sequence>
<dbReference type="Pfam" id="PF13276">
    <property type="entry name" value="HTH_21"/>
    <property type="match status" value="1"/>
</dbReference>
<dbReference type="GO" id="GO:0015074">
    <property type="term" value="P:DNA integration"/>
    <property type="evidence" value="ECO:0007669"/>
    <property type="project" value="InterPro"/>
</dbReference>
<dbReference type="PANTHER" id="PTHR47515:SF1">
    <property type="entry name" value="BLR2054 PROTEIN"/>
    <property type="match status" value="1"/>
</dbReference>
<feature type="domain" description="Integrase catalytic" evidence="1">
    <location>
        <begin position="112"/>
        <end position="184"/>
    </location>
</feature>
<dbReference type="EMBL" id="RCZD01000013">
    <property type="protein sequence ID" value="TPG57590.1"/>
    <property type="molecule type" value="Genomic_DNA"/>
</dbReference>
<gene>
    <name evidence="2" type="ORF">EAH77_20430</name>
</gene>
<dbReference type="PANTHER" id="PTHR47515">
    <property type="entry name" value="LOW CALCIUM RESPONSE LOCUS PROTEIN T"/>
    <property type="match status" value="1"/>
</dbReference>
<dbReference type="Pfam" id="PF00665">
    <property type="entry name" value="rve"/>
    <property type="match status" value="1"/>
</dbReference>
<name>A0A502G8A8_9GAMM</name>
<dbReference type="Gene3D" id="3.30.420.10">
    <property type="entry name" value="Ribonuclease H-like superfamily/Ribonuclease H"/>
    <property type="match status" value="1"/>
</dbReference>
<organism evidence="2 3">
    <name type="scientific">Ewingella americana</name>
    <dbReference type="NCBI Taxonomy" id="41202"/>
    <lineage>
        <taxon>Bacteria</taxon>
        <taxon>Pseudomonadati</taxon>
        <taxon>Pseudomonadota</taxon>
        <taxon>Gammaproteobacteria</taxon>
        <taxon>Enterobacterales</taxon>
        <taxon>Yersiniaceae</taxon>
        <taxon>Ewingella</taxon>
    </lineage>
</organism>
<evidence type="ECO:0000259" key="1">
    <source>
        <dbReference type="PROSITE" id="PS50994"/>
    </source>
</evidence>